<evidence type="ECO:0000313" key="1">
    <source>
        <dbReference type="EMBL" id="SIN84120.1"/>
    </source>
</evidence>
<dbReference type="OrthoDB" id="826492at2"/>
<name>A0A1N6EME9_9BACT</name>
<reference evidence="2" key="1">
    <citation type="submission" date="2016-11" db="EMBL/GenBank/DDBJ databases">
        <authorList>
            <person name="Varghese N."/>
            <person name="Submissions S."/>
        </authorList>
    </citation>
    <scope>NUCLEOTIDE SEQUENCE [LARGE SCALE GENOMIC DNA]</scope>
    <source>
        <strain evidence="2">DSM 15292</strain>
    </source>
</reference>
<evidence type="ECO:0000313" key="2">
    <source>
        <dbReference type="Proteomes" id="UP000185221"/>
    </source>
</evidence>
<sequence>MAKKSMILNLAKVLFAFIFLMGCSESEESKPVEDEELFFEFTLDGISYRSAIKIADLVPQGGFEYLADPSQGMNFMFYNFFSGPLAVTFSNNCGTSPGRDCLYFEFHLNEEAKVGVFKKVTNYAMAVNGQTYVTGYNGPNVNPEPEDLTTSIEITKFDEVNNIMEGVVNAQFYKDVDPSAKVYNLKGKFRVSIYKG</sequence>
<evidence type="ECO:0008006" key="3">
    <source>
        <dbReference type="Google" id="ProtNLM"/>
    </source>
</evidence>
<proteinExistence type="predicted"/>
<organism evidence="1 2">
    <name type="scientific">Algoriphagus halophilus</name>
    <dbReference type="NCBI Taxonomy" id="226505"/>
    <lineage>
        <taxon>Bacteria</taxon>
        <taxon>Pseudomonadati</taxon>
        <taxon>Bacteroidota</taxon>
        <taxon>Cytophagia</taxon>
        <taxon>Cytophagales</taxon>
        <taxon>Cyclobacteriaceae</taxon>
        <taxon>Algoriphagus</taxon>
    </lineage>
</organism>
<gene>
    <name evidence="1" type="ORF">SAMN05444394_2301</name>
</gene>
<dbReference type="AlphaFoldDB" id="A0A1N6EME9"/>
<dbReference type="Proteomes" id="UP000185221">
    <property type="component" value="Unassembled WGS sequence"/>
</dbReference>
<keyword evidence="2" id="KW-1185">Reference proteome</keyword>
<dbReference type="EMBL" id="FSRC01000001">
    <property type="protein sequence ID" value="SIN84120.1"/>
    <property type="molecule type" value="Genomic_DNA"/>
</dbReference>
<dbReference type="PROSITE" id="PS51257">
    <property type="entry name" value="PROKAR_LIPOPROTEIN"/>
    <property type="match status" value="1"/>
</dbReference>
<protein>
    <recommendedName>
        <fullName evidence="3">Lipoprotein</fullName>
    </recommendedName>
</protein>
<dbReference type="RefSeq" id="WP_074224948.1">
    <property type="nucleotide sequence ID" value="NZ_FSRC01000001.1"/>
</dbReference>
<accession>A0A1N6EME9</accession>